<organism evidence="4">
    <name type="scientific">marine sediment metagenome</name>
    <dbReference type="NCBI Taxonomy" id="412755"/>
    <lineage>
        <taxon>unclassified sequences</taxon>
        <taxon>metagenomes</taxon>
        <taxon>ecological metagenomes</taxon>
    </lineage>
</organism>
<dbReference type="InterPro" id="IPR013762">
    <property type="entry name" value="Integrase-like_cat_sf"/>
</dbReference>
<dbReference type="SUPFAM" id="SSF56349">
    <property type="entry name" value="DNA breaking-rejoining enzymes"/>
    <property type="match status" value="1"/>
</dbReference>
<evidence type="ECO:0000259" key="3">
    <source>
        <dbReference type="Pfam" id="PF00589"/>
    </source>
</evidence>
<protein>
    <recommendedName>
        <fullName evidence="3">Tyr recombinase domain-containing protein</fullName>
    </recommendedName>
</protein>
<name>X1A5I2_9ZZZZ</name>
<dbReference type="Pfam" id="PF00589">
    <property type="entry name" value="Phage_integrase"/>
    <property type="match status" value="1"/>
</dbReference>
<keyword evidence="1" id="KW-0233">DNA recombination</keyword>
<dbReference type="GO" id="GO:0015074">
    <property type="term" value="P:DNA integration"/>
    <property type="evidence" value="ECO:0007669"/>
    <property type="project" value="InterPro"/>
</dbReference>
<evidence type="ECO:0000313" key="4">
    <source>
        <dbReference type="EMBL" id="GAG76979.1"/>
    </source>
</evidence>
<dbReference type="GO" id="GO:0003677">
    <property type="term" value="F:DNA binding"/>
    <property type="evidence" value="ECO:0007669"/>
    <property type="project" value="InterPro"/>
</dbReference>
<reference evidence="4" key="1">
    <citation type="journal article" date="2014" name="Front. Microbiol.">
        <title>High frequency of phylogenetically diverse reductive dehalogenase-homologous genes in deep subseafloor sedimentary metagenomes.</title>
        <authorList>
            <person name="Kawai M."/>
            <person name="Futagami T."/>
            <person name="Toyoda A."/>
            <person name="Takaki Y."/>
            <person name="Nishi S."/>
            <person name="Hori S."/>
            <person name="Arai W."/>
            <person name="Tsubouchi T."/>
            <person name="Morono Y."/>
            <person name="Uchiyama I."/>
            <person name="Ito T."/>
            <person name="Fujiyama A."/>
            <person name="Inagaki F."/>
            <person name="Takami H."/>
        </authorList>
    </citation>
    <scope>NUCLEOTIDE SEQUENCE</scope>
    <source>
        <strain evidence="4">Expedition CK06-06</strain>
    </source>
</reference>
<feature type="compositionally biased region" description="Low complexity" evidence="2">
    <location>
        <begin position="1"/>
        <end position="12"/>
    </location>
</feature>
<feature type="region of interest" description="Disordered" evidence="2">
    <location>
        <begin position="1"/>
        <end position="29"/>
    </location>
</feature>
<evidence type="ECO:0000256" key="2">
    <source>
        <dbReference type="SAM" id="MobiDB-lite"/>
    </source>
</evidence>
<feature type="compositionally biased region" description="Basic residues" evidence="2">
    <location>
        <begin position="13"/>
        <end position="29"/>
    </location>
</feature>
<proteinExistence type="predicted"/>
<dbReference type="EMBL" id="BART01013426">
    <property type="protein sequence ID" value="GAG76979.1"/>
    <property type="molecule type" value="Genomic_DNA"/>
</dbReference>
<dbReference type="Gene3D" id="1.10.443.10">
    <property type="entry name" value="Intergrase catalytic core"/>
    <property type="match status" value="1"/>
</dbReference>
<accession>X1A5I2</accession>
<dbReference type="InterPro" id="IPR011010">
    <property type="entry name" value="DNA_brk_join_enz"/>
</dbReference>
<dbReference type="InterPro" id="IPR002104">
    <property type="entry name" value="Integrase_catalytic"/>
</dbReference>
<evidence type="ECO:0000256" key="1">
    <source>
        <dbReference type="ARBA" id="ARBA00023172"/>
    </source>
</evidence>
<dbReference type="AlphaFoldDB" id="X1A5I2"/>
<comment type="caution">
    <text evidence="4">The sequence shown here is derived from an EMBL/GenBank/DDBJ whole genome shotgun (WGS) entry which is preliminary data.</text>
</comment>
<feature type="domain" description="Tyr recombinase" evidence="3">
    <location>
        <begin position="23"/>
        <end position="83"/>
    </location>
</feature>
<gene>
    <name evidence="4" type="ORF">S01H4_27456</name>
</gene>
<dbReference type="GO" id="GO:0006310">
    <property type="term" value="P:DNA recombination"/>
    <property type="evidence" value="ECO:0007669"/>
    <property type="project" value="UniProtKB-KW"/>
</dbReference>
<sequence>MAQATTNAAAGKRAAKKPATKRTRTTKTKGTKAGFDRLYNFHCLRHSAITNVYRATRDLFLAQRFARHSSPLTTTIYTYVSDEEMSDRLRQLRC</sequence>